<keyword evidence="1" id="KW-0175">Coiled coil</keyword>
<feature type="DNA-binding region" description="H-T-H motif" evidence="3">
    <location>
        <begin position="36"/>
        <end position="55"/>
    </location>
</feature>
<dbReference type="PANTHER" id="PTHR30055">
    <property type="entry name" value="HTH-TYPE TRANSCRIPTIONAL REGULATOR RUTR"/>
    <property type="match status" value="1"/>
</dbReference>
<evidence type="ECO:0000256" key="2">
    <source>
        <dbReference type="ARBA" id="ARBA00023125"/>
    </source>
</evidence>
<dbReference type="SUPFAM" id="SSF46689">
    <property type="entry name" value="Homeodomain-like"/>
    <property type="match status" value="1"/>
</dbReference>
<evidence type="ECO:0000259" key="5">
    <source>
        <dbReference type="PROSITE" id="PS50977"/>
    </source>
</evidence>
<accession>A0A1H1MCW9</accession>
<dbReference type="AlphaFoldDB" id="A0A1H1MCW9"/>
<dbReference type="InterPro" id="IPR050109">
    <property type="entry name" value="HTH-type_TetR-like_transc_reg"/>
</dbReference>
<dbReference type="PANTHER" id="PTHR30055:SF183">
    <property type="entry name" value="NUCLEOID OCCLUSION FACTOR SLMA"/>
    <property type="match status" value="1"/>
</dbReference>
<evidence type="ECO:0000313" key="7">
    <source>
        <dbReference type="Proteomes" id="UP000243904"/>
    </source>
</evidence>
<name>A0A1H1MCW9_9BRAD</name>
<dbReference type="GO" id="GO:0003700">
    <property type="term" value="F:DNA-binding transcription factor activity"/>
    <property type="evidence" value="ECO:0007669"/>
    <property type="project" value="TreeGrafter"/>
</dbReference>
<dbReference type="Gene3D" id="1.10.357.10">
    <property type="entry name" value="Tetracycline Repressor, domain 2"/>
    <property type="match status" value="1"/>
</dbReference>
<dbReference type="Gene3D" id="1.10.10.60">
    <property type="entry name" value="Homeodomain-like"/>
    <property type="match status" value="1"/>
</dbReference>
<sequence>MKQKVRPRTKPPEVRREEIMDAAQRLFLKQGVGLTTVDHVASGADVAKGTVYLHFASKQELLAALGERFAAKHLAHIRAAIAAKSEQDWPGKLAAWAEACAGFYLDSIELHDMLFHEARSPTRQGLVDNVITDHLEALLKAGHAAAAWSVDDARFTAVWLFSGMHGIVDDAYLREKRIARSHLIDKLQRICFRTVGWPSDDNLDSREAGASRRAGKPGNPTSGKR</sequence>
<protein>
    <submittedName>
        <fullName evidence="6">Transcriptional regulator, TetR family</fullName>
    </submittedName>
</protein>
<evidence type="ECO:0000256" key="3">
    <source>
        <dbReference type="PROSITE-ProRule" id="PRU00335"/>
    </source>
</evidence>
<proteinExistence type="predicted"/>
<dbReference type="Proteomes" id="UP000243904">
    <property type="component" value="Chromosome I"/>
</dbReference>
<dbReference type="EMBL" id="LT629750">
    <property type="protein sequence ID" value="SDR84556.1"/>
    <property type="molecule type" value="Genomic_DNA"/>
</dbReference>
<keyword evidence="7" id="KW-1185">Reference proteome</keyword>
<keyword evidence="2 3" id="KW-0238">DNA-binding</keyword>
<dbReference type="RefSeq" id="WP_244548937.1">
    <property type="nucleotide sequence ID" value="NZ_LT629750.1"/>
</dbReference>
<feature type="domain" description="HTH tetR-type" evidence="5">
    <location>
        <begin position="13"/>
        <end position="73"/>
    </location>
</feature>
<dbReference type="GO" id="GO:0000976">
    <property type="term" value="F:transcription cis-regulatory region binding"/>
    <property type="evidence" value="ECO:0007669"/>
    <property type="project" value="TreeGrafter"/>
</dbReference>
<dbReference type="PROSITE" id="PS01081">
    <property type="entry name" value="HTH_TETR_1"/>
    <property type="match status" value="1"/>
</dbReference>
<gene>
    <name evidence="6" type="ORF">SAMN05444158_0181</name>
</gene>
<dbReference type="InterPro" id="IPR023772">
    <property type="entry name" value="DNA-bd_HTH_TetR-type_CS"/>
</dbReference>
<dbReference type="InterPro" id="IPR001647">
    <property type="entry name" value="HTH_TetR"/>
</dbReference>
<evidence type="ECO:0000256" key="1">
    <source>
        <dbReference type="ARBA" id="ARBA00023054"/>
    </source>
</evidence>
<organism evidence="6 7">
    <name type="scientific">Bradyrhizobium canariense</name>
    <dbReference type="NCBI Taxonomy" id="255045"/>
    <lineage>
        <taxon>Bacteria</taxon>
        <taxon>Pseudomonadati</taxon>
        <taxon>Pseudomonadota</taxon>
        <taxon>Alphaproteobacteria</taxon>
        <taxon>Hyphomicrobiales</taxon>
        <taxon>Nitrobacteraceae</taxon>
        <taxon>Bradyrhizobium</taxon>
    </lineage>
</organism>
<evidence type="ECO:0000313" key="6">
    <source>
        <dbReference type="EMBL" id="SDR84556.1"/>
    </source>
</evidence>
<dbReference type="PRINTS" id="PR00455">
    <property type="entry name" value="HTHTETR"/>
</dbReference>
<evidence type="ECO:0000256" key="4">
    <source>
        <dbReference type="SAM" id="MobiDB-lite"/>
    </source>
</evidence>
<dbReference type="PROSITE" id="PS50977">
    <property type="entry name" value="HTH_TETR_2"/>
    <property type="match status" value="1"/>
</dbReference>
<feature type="region of interest" description="Disordered" evidence="4">
    <location>
        <begin position="202"/>
        <end position="225"/>
    </location>
</feature>
<dbReference type="InterPro" id="IPR009057">
    <property type="entry name" value="Homeodomain-like_sf"/>
</dbReference>
<dbReference type="Pfam" id="PF00440">
    <property type="entry name" value="TetR_N"/>
    <property type="match status" value="1"/>
</dbReference>
<reference evidence="7" key="1">
    <citation type="submission" date="2016-10" db="EMBL/GenBank/DDBJ databases">
        <authorList>
            <person name="Varghese N."/>
            <person name="Submissions S."/>
        </authorList>
    </citation>
    <scope>NUCLEOTIDE SEQUENCE [LARGE SCALE GENOMIC DNA]</scope>
    <source>
        <strain evidence="7">GAS369</strain>
    </source>
</reference>